<dbReference type="GO" id="GO:0030488">
    <property type="term" value="P:tRNA methylation"/>
    <property type="evidence" value="ECO:0007669"/>
    <property type="project" value="UniProtKB-UniRule"/>
</dbReference>
<dbReference type="GO" id="GO:0141101">
    <property type="term" value="F:tRNA(Ser) (uridine(44)-2'-O-)-methyltransferase activity"/>
    <property type="evidence" value="ECO:0007669"/>
    <property type="project" value="UniProtKB-EC"/>
</dbReference>
<keyword evidence="15" id="KW-1185">Reference proteome</keyword>
<comment type="function">
    <text evidence="12">Adenosyl-L-methionine (AdoMet)-dependent tRNA (uracil-O(2)-)-methyltransferase.</text>
</comment>
<keyword evidence="10 12" id="KW-0819">tRNA processing</keyword>
<dbReference type="InterPro" id="IPR011671">
    <property type="entry name" value="tRNA_uracil_MeTrfase"/>
</dbReference>
<proteinExistence type="inferred from homology"/>
<dbReference type="Pfam" id="PF07757">
    <property type="entry name" value="AdoMet_MTase"/>
    <property type="match status" value="1"/>
</dbReference>
<evidence type="ECO:0000256" key="4">
    <source>
        <dbReference type="ARBA" id="ARBA00012795"/>
    </source>
</evidence>
<evidence type="ECO:0000256" key="7">
    <source>
        <dbReference type="ARBA" id="ARBA00022603"/>
    </source>
</evidence>
<evidence type="ECO:0000256" key="8">
    <source>
        <dbReference type="ARBA" id="ARBA00022679"/>
    </source>
</evidence>
<organism evidence="14 15">
    <name type="scientific">Rhodotorula diobovata</name>
    <dbReference type="NCBI Taxonomy" id="5288"/>
    <lineage>
        <taxon>Eukaryota</taxon>
        <taxon>Fungi</taxon>
        <taxon>Dikarya</taxon>
        <taxon>Basidiomycota</taxon>
        <taxon>Pucciniomycotina</taxon>
        <taxon>Microbotryomycetes</taxon>
        <taxon>Sporidiobolales</taxon>
        <taxon>Sporidiobolaceae</taxon>
        <taxon>Rhodotorula</taxon>
    </lineage>
</organism>
<keyword evidence="6 12" id="KW-0963">Cytoplasm</keyword>
<dbReference type="Proteomes" id="UP000311382">
    <property type="component" value="Unassembled WGS sequence"/>
</dbReference>
<evidence type="ECO:0000256" key="9">
    <source>
        <dbReference type="ARBA" id="ARBA00022691"/>
    </source>
</evidence>
<reference evidence="14 15" key="1">
    <citation type="submission" date="2019-03" db="EMBL/GenBank/DDBJ databases">
        <title>Rhodosporidium diobovatum UCD-FST 08-225 genome sequencing, assembly, and annotation.</title>
        <authorList>
            <person name="Fakankun I.U."/>
            <person name="Fristensky B."/>
            <person name="Levin D.B."/>
        </authorList>
    </citation>
    <scope>NUCLEOTIDE SEQUENCE [LARGE SCALE GENOMIC DNA]</scope>
    <source>
        <strain evidence="14 15">UCD-FST 08-225</strain>
    </source>
</reference>
<sequence>MPGKGPQPTALALDAPNPLPRLRSSSTSSSPLEWIPVVSLEVQCSVEHFQDGLVDLVLQPEHSSSTILRADVLADDELDSPSGSGSEELAPFLEGYRCVRRLRRRILPNRPQFDWAMEQECLFYQRRVDPEDGADDSNETPEREGLVVLLPDFEQLRQEDPQGRLPYYHPQVHALAFRYLPSSSRSSPASLRIDLVPLPSQPAVVAPLAQSDRLFRTALVLVKFTAKLCTGHADGWQKRVHHDLLVGKEEVQDLYQKLKDKYNADIAPHSPRITFRWMLASWRESTDATKHVFEDVAIAAWLMVLWREMYAESDGRPPGGFVDVGCGNGLLVFILNAEGYNGYGFDLRARKSWSAYSPAPDLRVSSIHPPSLVASCHSDPSTSAYPPGSFLIGNHADELTPWLPLLAACTPQSAFLNIPCCLHELHGRFDRQVYTIPEAFLSALPAPPPASSPSPATDLPTHPLLHPFYAPTPLALSSTASGPSVTGGRYAAYQLYLAHLTLRCGFVPEREALRIPSTKNFGMVGRRRLYEGMGEKGEERVWEELESVLREVERRGEWRARKPEGKAGDKDH</sequence>
<evidence type="ECO:0000313" key="14">
    <source>
        <dbReference type="EMBL" id="TNY18612.1"/>
    </source>
</evidence>
<evidence type="ECO:0000256" key="6">
    <source>
        <dbReference type="ARBA" id="ARBA00022490"/>
    </source>
</evidence>
<comment type="similarity">
    <text evidence="3 12">Belongs to the TRM44 family.</text>
</comment>
<feature type="region of interest" description="Disordered" evidence="13">
    <location>
        <begin position="1"/>
        <end position="29"/>
    </location>
</feature>
<dbReference type="SUPFAM" id="SSF53335">
    <property type="entry name" value="S-adenosyl-L-methionine-dependent methyltransferases"/>
    <property type="match status" value="1"/>
</dbReference>
<gene>
    <name evidence="14" type="ORF">DMC30DRAFT_46994</name>
</gene>
<keyword evidence="9 12" id="KW-0949">S-adenosyl-L-methionine</keyword>
<comment type="caution">
    <text evidence="14">The sequence shown here is derived from an EMBL/GenBank/DDBJ whole genome shotgun (WGS) entry which is preliminary data.</text>
</comment>
<dbReference type="InterPro" id="IPR029063">
    <property type="entry name" value="SAM-dependent_MTases_sf"/>
</dbReference>
<dbReference type="GO" id="GO:0005737">
    <property type="term" value="C:cytoplasm"/>
    <property type="evidence" value="ECO:0007669"/>
    <property type="project" value="UniProtKB-SubCell"/>
</dbReference>
<feature type="region of interest" description="Disordered" evidence="13">
    <location>
        <begin position="553"/>
        <end position="572"/>
    </location>
</feature>
<comment type="subcellular location">
    <subcellularLocation>
        <location evidence="2 12">Cytoplasm</location>
    </subcellularLocation>
</comment>
<evidence type="ECO:0000313" key="15">
    <source>
        <dbReference type="Proteomes" id="UP000311382"/>
    </source>
</evidence>
<keyword evidence="7 12" id="KW-0489">Methyltransferase</keyword>
<comment type="function">
    <text evidence="1">Probable adenosyl-L-methionine (AdoMet)-dependent tRNA (uracil-O(2)-)-methyltransferase.</text>
</comment>
<name>A0A5C5FQL8_9BASI</name>
<evidence type="ECO:0000256" key="12">
    <source>
        <dbReference type="RuleBase" id="RU368004"/>
    </source>
</evidence>
<dbReference type="PANTHER" id="PTHR21210">
    <property type="entry name" value="TRNA (URACIL-O(2)-)-METHYLTRANSFERASE-RELATED"/>
    <property type="match status" value="1"/>
</dbReference>
<dbReference type="EMBL" id="SOZI01000130">
    <property type="protein sequence ID" value="TNY18612.1"/>
    <property type="molecule type" value="Genomic_DNA"/>
</dbReference>
<dbReference type="AlphaFoldDB" id="A0A5C5FQL8"/>
<dbReference type="EC" id="2.1.1.211" evidence="4 12"/>
<dbReference type="PANTHER" id="PTHR21210:SF0">
    <property type="entry name" value="TRNA (URACIL-O(2)-)-METHYLTRANSFERASE-RELATED"/>
    <property type="match status" value="1"/>
</dbReference>
<evidence type="ECO:0000256" key="13">
    <source>
        <dbReference type="SAM" id="MobiDB-lite"/>
    </source>
</evidence>
<dbReference type="STRING" id="5288.A0A5C5FQL8"/>
<accession>A0A5C5FQL8</accession>
<dbReference type="Gene3D" id="3.40.50.150">
    <property type="entry name" value="Vaccinia Virus protein VP39"/>
    <property type="match status" value="1"/>
</dbReference>
<feature type="compositionally biased region" description="Low complexity" evidence="13">
    <location>
        <begin position="20"/>
        <end position="29"/>
    </location>
</feature>
<protein>
    <recommendedName>
        <fullName evidence="5 12">tRNA (uracil-O(2)-)-methyltransferase</fullName>
        <ecNumber evidence="4 12">2.1.1.211</ecNumber>
    </recommendedName>
</protein>
<comment type="catalytic activity">
    <reaction evidence="11 12">
        <text>uridine(44) in tRNA(Ser) + S-adenosyl-L-methionine = 2'-O-methyluridine(44) in tRNA(Ser) + S-adenosyl-L-homocysteine + H(+)</text>
        <dbReference type="Rhea" id="RHEA:43100"/>
        <dbReference type="Rhea" id="RHEA-COMP:10339"/>
        <dbReference type="Rhea" id="RHEA-COMP:10340"/>
        <dbReference type="ChEBI" id="CHEBI:15378"/>
        <dbReference type="ChEBI" id="CHEBI:57856"/>
        <dbReference type="ChEBI" id="CHEBI:59789"/>
        <dbReference type="ChEBI" id="CHEBI:65315"/>
        <dbReference type="ChEBI" id="CHEBI:74478"/>
        <dbReference type="EC" id="2.1.1.211"/>
    </reaction>
</comment>
<keyword evidence="8 12" id="KW-0808">Transferase</keyword>
<dbReference type="OrthoDB" id="10047021at2759"/>
<evidence type="ECO:0000256" key="1">
    <source>
        <dbReference type="ARBA" id="ARBA00002778"/>
    </source>
</evidence>
<evidence type="ECO:0000256" key="11">
    <source>
        <dbReference type="ARBA" id="ARBA00047957"/>
    </source>
</evidence>
<evidence type="ECO:0000256" key="10">
    <source>
        <dbReference type="ARBA" id="ARBA00022694"/>
    </source>
</evidence>
<evidence type="ECO:0000256" key="3">
    <source>
        <dbReference type="ARBA" id="ARBA00009056"/>
    </source>
</evidence>
<evidence type="ECO:0000256" key="2">
    <source>
        <dbReference type="ARBA" id="ARBA00004496"/>
    </source>
</evidence>
<evidence type="ECO:0000256" key="5">
    <source>
        <dbReference type="ARBA" id="ARBA00017788"/>
    </source>
</evidence>